<dbReference type="EMBL" id="GBXM01074303">
    <property type="protein sequence ID" value="JAH34274.1"/>
    <property type="molecule type" value="Transcribed_RNA"/>
</dbReference>
<dbReference type="AlphaFoldDB" id="A0A0E9RYI0"/>
<accession>A0A0E9RYI0</accession>
<reference evidence="1" key="1">
    <citation type="submission" date="2014-11" db="EMBL/GenBank/DDBJ databases">
        <authorList>
            <person name="Amaro Gonzalez C."/>
        </authorList>
    </citation>
    <scope>NUCLEOTIDE SEQUENCE</scope>
</reference>
<evidence type="ECO:0000313" key="1">
    <source>
        <dbReference type="EMBL" id="JAH34274.1"/>
    </source>
</evidence>
<protein>
    <submittedName>
        <fullName evidence="1">Uncharacterized protein</fullName>
    </submittedName>
</protein>
<sequence>MRAKTVNVVCLVSIRKACTVTAKATAYGWDSLQHEATNQKPRSVVNHSK</sequence>
<reference evidence="1" key="2">
    <citation type="journal article" date="2015" name="Fish Shellfish Immunol.">
        <title>Early steps in the European eel (Anguilla anguilla)-Vibrio vulnificus interaction in the gills: Role of the RtxA13 toxin.</title>
        <authorList>
            <person name="Callol A."/>
            <person name="Pajuelo D."/>
            <person name="Ebbesson L."/>
            <person name="Teles M."/>
            <person name="MacKenzie S."/>
            <person name="Amaro C."/>
        </authorList>
    </citation>
    <scope>NUCLEOTIDE SEQUENCE</scope>
</reference>
<organism evidence="1">
    <name type="scientific">Anguilla anguilla</name>
    <name type="common">European freshwater eel</name>
    <name type="synonym">Muraena anguilla</name>
    <dbReference type="NCBI Taxonomy" id="7936"/>
    <lineage>
        <taxon>Eukaryota</taxon>
        <taxon>Metazoa</taxon>
        <taxon>Chordata</taxon>
        <taxon>Craniata</taxon>
        <taxon>Vertebrata</taxon>
        <taxon>Euteleostomi</taxon>
        <taxon>Actinopterygii</taxon>
        <taxon>Neopterygii</taxon>
        <taxon>Teleostei</taxon>
        <taxon>Anguilliformes</taxon>
        <taxon>Anguillidae</taxon>
        <taxon>Anguilla</taxon>
    </lineage>
</organism>
<proteinExistence type="predicted"/>
<name>A0A0E9RYI0_ANGAN</name>